<gene>
    <name evidence="1" type="ORF">ACFQDL_25500</name>
</gene>
<dbReference type="RefSeq" id="WP_379911464.1">
    <property type="nucleotide sequence ID" value="NZ_JBHSWE010000001.1"/>
</dbReference>
<proteinExistence type="predicted"/>
<dbReference type="Proteomes" id="UP001596422">
    <property type="component" value="Unassembled WGS sequence"/>
</dbReference>
<keyword evidence="2" id="KW-1185">Reference proteome</keyword>
<sequence>MADIAIAEAEWQSFCEQFTRQHHGWRVRLHQAGTGAADPKALFTGEQPLQEVREGTNGNRAEIIVTVGEGRNETSFLIEDAIGLYALRIDDAHRGLRIDSGDGTRTLLEFRAAAAPEALDGLADSER</sequence>
<dbReference type="EMBL" id="JBHSWE010000001">
    <property type="protein sequence ID" value="MFC6673068.1"/>
    <property type="molecule type" value="Genomic_DNA"/>
</dbReference>
<protein>
    <submittedName>
        <fullName evidence="1">Uncharacterized protein</fullName>
    </submittedName>
</protein>
<reference evidence="2" key="1">
    <citation type="journal article" date="2019" name="Int. J. Syst. Evol. Microbiol.">
        <title>The Global Catalogue of Microorganisms (GCM) 10K type strain sequencing project: providing services to taxonomists for standard genome sequencing and annotation.</title>
        <authorList>
            <consortium name="The Broad Institute Genomics Platform"/>
            <consortium name="The Broad Institute Genome Sequencing Center for Infectious Disease"/>
            <person name="Wu L."/>
            <person name="Ma J."/>
        </authorList>
    </citation>
    <scope>NUCLEOTIDE SEQUENCE [LARGE SCALE GENOMIC DNA]</scope>
    <source>
        <strain evidence="2">NBRC 111756</strain>
    </source>
</reference>
<name>A0ABW2A6P3_9GAMM</name>
<organism evidence="1 2">
    <name type="scientific">Marinobacterium aestuariivivens</name>
    <dbReference type="NCBI Taxonomy" id="1698799"/>
    <lineage>
        <taxon>Bacteria</taxon>
        <taxon>Pseudomonadati</taxon>
        <taxon>Pseudomonadota</taxon>
        <taxon>Gammaproteobacteria</taxon>
        <taxon>Oceanospirillales</taxon>
        <taxon>Oceanospirillaceae</taxon>
        <taxon>Marinobacterium</taxon>
    </lineage>
</organism>
<comment type="caution">
    <text evidence="1">The sequence shown here is derived from an EMBL/GenBank/DDBJ whole genome shotgun (WGS) entry which is preliminary data.</text>
</comment>
<accession>A0ABW2A6P3</accession>
<evidence type="ECO:0000313" key="1">
    <source>
        <dbReference type="EMBL" id="MFC6673068.1"/>
    </source>
</evidence>
<evidence type="ECO:0000313" key="2">
    <source>
        <dbReference type="Proteomes" id="UP001596422"/>
    </source>
</evidence>